<reference evidence="2 4" key="1">
    <citation type="submission" date="2016-02" db="EMBL/GenBank/DDBJ databases">
        <title>Genome sequencing of a beta-galactosidase producing bacteria Rhizobium sp. 59.</title>
        <authorList>
            <person name="Wang D."/>
            <person name="Kot W."/>
            <person name="Qin Y."/>
            <person name="Hansen L."/>
            <person name="Naqvi K."/>
            <person name="Rensing C."/>
        </authorList>
    </citation>
    <scope>NUCLEOTIDE SEQUENCE [LARGE SCALE GENOMIC DNA]</scope>
    <source>
        <strain evidence="2 4">59</strain>
    </source>
</reference>
<evidence type="ECO:0000256" key="1">
    <source>
        <dbReference type="SAM" id="SignalP"/>
    </source>
</evidence>
<gene>
    <name evidence="2" type="ORF">AX760_01585</name>
    <name evidence="3" type="ORF">AX760_02225</name>
</gene>
<dbReference type="AlphaFoldDB" id="A0A657LUE6"/>
<keyword evidence="1" id="KW-0732">Signal</keyword>
<comment type="caution">
    <text evidence="2">The sequence shown here is derived from an EMBL/GenBank/DDBJ whole genome shotgun (WGS) entry which is preliminary data.</text>
</comment>
<evidence type="ECO:0000313" key="4">
    <source>
        <dbReference type="Proteomes" id="UP000182661"/>
    </source>
</evidence>
<feature type="chain" id="PRO_5036159256" description="Sulfur globule protein" evidence="1">
    <location>
        <begin position="20"/>
        <end position="83"/>
    </location>
</feature>
<protein>
    <recommendedName>
        <fullName evidence="5">Sulfur globule protein</fullName>
    </recommendedName>
</protein>
<name>A0A657LUE6_9HYPH</name>
<dbReference type="EMBL" id="LSRP01000074">
    <property type="protein sequence ID" value="OJF98859.1"/>
    <property type="molecule type" value="Genomic_DNA"/>
</dbReference>
<dbReference type="Proteomes" id="UP000182661">
    <property type="component" value="Unassembled WGS sequence"/>
</dbReference>
<proteinExistence type="predicted"/>
<sequence length="83" mass="9278">MRKFIISAIVAAVAAVSFAAPSQAGGYGHKSYGYSKSYGHKSYGHKPSYGHKQYGYKSHYKPYGHKKHYKAKVIINYGYGYGY</sequence>
<evidence type="ECO:0008006" key="5">
    <source>
        <dbReference type="Google" id="ProtNLM"/>
    </source>
</evidence>
<dbReference type="EMBL" id="LSRP01000074">
    <property type="protein sequence ID" value="OJF98753.1"/>
    <property type="molecule type" value="Genomic_DNA"/>
</dbReference>
<evidence type="ECO:0000313" key="2">
    <source>
        <dbReference type="EMBL" id="OJF98753.1"/>
    </source>
</evidence>
<feature type="signal peptide" evidence="1">
    <location>
        <begin position="1"/>
        <end position="19"/>
    </location>
</feature>
<keyword evidence="4" id="KW-1185">Reference proteome</keyword>
<dbReference type="RefSeq" id="WP_071832393.1">
    <property type="nucleotide sequence ID" value="NZ_LSRP01000074.1"/>
</dbReference>
<organism evidence="2 4">
    <name type="scientific">Pararhizobium antarcticum</name>
    <dbReference type="NCBI Taxonomy" id="1798805"/>
    <lineage>
        <taxon>Bacteria</taxon>
        <taxon>Pseudomonadati</taxon>
        <taxon>Pseudomonadota</taxon>
        <taxon>Alphaproteobacteria</taxon>
        <taxon>Hyphomicrobiales</taxon>
        <taxon>Rhizobiaceae</taxon>
        <taxon>Rhizobium/Agrobacterium group</taxon>
        <taxon>Pararhizobium</taxon>
    </lineage>
</organism>
<evidence type="ECO:0000313" key="3">
    <source>
        <dbReference type="EMBL" id="OJF98859.1"/>
    </source>
</evidence>
<accession>A0A657LUE6</accession>